<evidence type="ECO:0000313" key="1">
    <source>
        <dbReference type="EMBL" id="RHZ81550.1"/>
    </source>
</evidence>
<dbReference type="EMBL" id="PQFF01000110">
    <property type="protein sequence ID" value="RHZ81550.1"/>
    <property type="molecule type" value="Genomic_DNA"/>
</dbReference>
<dbReference type="OrthoDB" id="2306073at2759"/>
<keyword evidence="2" id="KW-1185">Reference proteome</keyword>
<protein>
    <submittedName>
        <fullName evidence="1">Uncharacterized protein</fullName>
    </submittedName>
</protein>
<accession>A0A397J9W8</accession>
<dbReference type="Proteomes" id="UP000266861">
    <property type="component" value="Unassembled WGS sequence"/>
</dbReference>
<dbReference type="AlphaFoldDB" id="A0A397J9W8"/>
<proteinExistence type="predicted"/>
<evidence type="ECO:0000313" key="2">
    <source>
        <dbReference type="Proteomes" id="UP000266861"/>
    </source>
</evidence>
<reference evidence="1 2" key="1">
    <citation type="submission" date="2018-08" db="EMBL/GenBank/DDBJ databases">
        <title>Genome and evolution of the arbuscular mycorrhizal fungus Diversispora epigaea (formerly Glomus versiforme) and its bacterial endosymbionts.</title>
        <authorList>
            <person name="Sun X."/>
            <person name="Fei Z."/>
            <person name="Harrison M."/>
        </authorList>
    </citation>
    <scope>NUCLEOTIDE SEQUENCE [LARGE SCALE GENOMIC DNA]</scope>
    <source>
        <strain evidence="1 2">IT104</strain>
    </source>
</reference>
<name>A0A397J9W8_9GLOM</name>
<gene>
    <name evidence="1" type="ORF">Glove_118g18</name>
</gene>
<sequence length="301" mass="34887">MQNVTYENNPTPIFNPNEAARRYFSKNKDKKRKVDSGILNIVLTVFCFTDEDELAKILRSEEKVYIDMLSISASLIKEMEFKGTPEETIDTKIESEFEILHNKNWIVYRPCSNSGLFLVERSINPYTILIISRLTSNRKKLYIGLFNLFRNGNNNEQEEELVASSSSLNIRSTSEINNEQEVIASSSSYNPALFEQLDYNNYELFENTNDDILNETSPIFSDANIFKNLLNFLRMQKKFQKKSQQFDDPNKDIFCWIQKCDNKTLLDIPEIKLVNEVGIDSGGIIHDVLQNFWNILLARTA</sequence>
<comment type="caution">
    <text evidence="1">The sequence shown here is derived from an EMBL/GenBank/DDBJ whole genome shotgun (WGS) entry which is preliminary data.</text>
</comment>
<organism evidence="1 2">
    <name type="scientific">Diversispora epigaea</name>
    <dbReference type="NCBI Taxonomy" id="1348612"/>
    <lineage>
        <taxon>Eukaryota</taxon>
        <taxon>Fungi</taxon>
        <taxon>Fungi incertae sedis</taxon>
        <taxon>Mucoromycota</taxon>
        <taxon>Glomeromycotina</taxon>
        <taxon>Glomeromycetes</taxon>
        <taxon>Diversisporales</taxon>
        <taxon>Diversisporaceae</taxon>
        <taxon>Diversispora</taxon>
    </lineage>
</organism>